<sequence length="321" mass="35701">MVPKEDGQTSKAKSSHKASKSQATGPSTVAGTSLYRLTMAASNYIALLKTQEQPKEVGVIVEYLQKFPLAYALTATSPTPRVDYVSILWEDFLPFLPASKNKFLIHHPRWWSIIIHDVINNSNLKLEELLEGPLPLFLHMSPYRICTASESEFSHPFIIPDVILAKLGENSASLRSYQKYIKGTTSSPKRKRKHSDHASKKSAKKKKKQSKSDKPPSIPSPDVSEDNLGVDLVEPTSTPKSGTTSKRLPFLDSLFQSPSDYVESSSQAPVSPAYFQSDLEGESNHVSLVNYDSDEDDEQEGDKQFELEDLTKSSPVEDNQD</sequence>
<gene>
    <name evidence="2" type="ORF">LVIROSA_LOCUS30108</name>
</gene>
<feature type="compositionally biased region" description="Low complexity" evidence="1">
    <location>
        <begin position="235"/>
        <end position="246"/>
    </location>
</feature>
<proteinExistence type="predicted"/>
<feature type="compositionally biased region" description="Basic and acidic residues" evidence="1">
    <location>
        <begin position="301"/>
        <end position="311"/>
    </location>
</feature>
<accession>A0AAU9P2D5</accession>
<evidence type="ECO:0000256" key="1">
    <source>
        <dbReference type="SAM" id="MobiDB-lite"/>
    </source>
</evidence>
<protein>
    <submittedName>
        <fullName evidence="2">Uncharacterized protein</fullName>
    </submittedName>
</protein>
<name>A0AAU9P2D5_9ASTR</name>
<dbReference type="Proteomes" id="UP001157418">
    <property type="component" value="Unassembled WGS sequence"/>
</dbReference>
<reference evidence="2 3" key="1">
    <citation type="submission" date="2022-01" db="EMBL/GenBank/DDBJ databases">
        <authorList>
            <person name="Xiong W."/>
            <person name="Schranz E."/>
        </authorList>
    </citation>
    <scope>NUCLEOTIDE SEQUENCE [LARGE SCALE GENOMIC DNA]</scope>
</reference>
<feature type="region of interest" description="Disordered" evidence="1">
    <location>
        <begin position="183"/>
        <end position="247"/>
    </location>
</feature>
<feature type="compositionally biased region" description="Polar residues" evidence="1">
    <location>
        <begin position="312"/>
        <end position="321"/>
    </location>
</feature>
<organism evidence="2 3">
    <name type="scientific">Lactuca virosa</name>
    <dbReference type="NCBI Taxonomy" id="75947"/>
    <lineage>
        <taxon>Eukaryota</taxon>
        <taxon>Viridiplantae</taxon>
        <taxon>Streptophyta</taxon>
        <taxon>Embryophyta</taxon>
        <taxon>Tracheophyta</taxon>
        <taxon>Spermatophyta</taxon>
        <taxon>Magnoliopsida</taxon>
        <taxon>eudicotyledons</taxon>
        <taxon>Gunneridae</taxon>
        <taxon>Pentapetalae</taxon>
        <taxon>asterids</taxon>
        <taxon>campanulids</taxon>
        <taxon>Asterales</taxon>
        <taxon>Asteraceae</taxon>
        <taxon>Cichorioideae</taxon>
        <taxon>Cichorieae</taxon>
        <taxon>Lactucinae</taxon>
        <taxon>Lactuca</taxon>
    </lineage>
</organism>
<evidence type="ECO:0000313" key="2">
    <source>
        <dbReference type="EMBL" id="CAH1444252.1"/>
    </source>
</evidence>
<evidence type="ECO:0000313" key="3">
    <source>
        <dbReference type="Proteomes" id="UP001157418"/>
    </source>
</evidence>
<feature type="compositionally biased region" description="Basic residues" evidence="1">
    <location>
        <begin position="188"/>
        <end position="209"/>
    </location>
</feature>
<comment type="caution">
    <text evidence="2">The sequence shown here is derived from an EMBL/GenBank/DDBJ whole genome shotgun (WGS) entry which is preliminary data.</text>
</comment>
<feature type="region of interest" description="Disordered" evidence="1">
    <location>
        <begin position="259"/>
        <end position="321"/>
    </location>
</feature>
<keyword evidence="3" id="KW-1185">Reference proteome</keyword>
<dbReference type="EMBL" id="CAKMRJ010005523">
    <property type="protein sequence ID" value="CAH1444252.1"/>
    <property type="molecule type" value="Genomic_DNA"/>
</dbReference>
<feature type="region of interest" description="Disordered" evidence="1">
    <location>
        <begin position="1"/>
        <end position="26"/>
    </location>
</feature>
<dbReference type="AlphaFoldDB" id="A0AAU9P2D5"/>
<feature type="compositionally biased region" description="Polar residues" evidence="1">
    <location>
        <begin position="259"/>
        <end position="269"/>
    </location>
</feature>